<evidence type="ECO:0000313" key="2">
    <source>
        <dbReference type="Proteomes" id="UP000092716"/>
    </source>
</evidence>
<dbReference type="RefSeq" id="XP_019913644.1">
    <property type="nucleotide sequence ID" value="XM_020058098.1"/>
</dbReference>
<dbReference type="Pfam" id="PF05795">
    <property type="entry name" value="Plasmodium_Vir"/>
    <property type="match status" value="1"/>
</dbReference>
<keyword evidence="2" id="KW-1185">Reference proteome</keyword>
<dbReference type="GeneID" id="30908015"/>
<dbReference type="AlphaFoldDB" id="A0A1B1DWD8"/>
<organism evidence="1 2">
    <name type="scientific">Plasmodium coatneyi</name>
    <dbReference type="NCBI Taxonomy" id="208452"/>
    <lineage>
        <taxon>Eukaryota</taxon>
        <taxon>Sar</taxon>
        <taxon>Alveolata</taxon>
        <taxon>Apicomplexa</taxon>
        <taxon>Aconoidasida</taxon>
        <taxon>Haemosporida</taxon>
        <taxon>Plasmodiidae</taxon>
        <taxon>Plasmodium</taxon>
    </lineage>
</organism>
<sequence length="309" mass="35496">MGNEGQHHQQPGCIFHLPSEKIYVELKTANSSCGETSSKTTVKKEFPRGLDGFQLTQDSTDQIVGASCYIHKVKKITSSDEKYCYALYYLVGSIFPTEPQFSEHFAQFMQGMYEKFGSLKIGHICTDVYPGISENIFKNMKSVFDYTQDHSTIKKYVRGFSSPGLPCAEKYANYLDEVLSAYDYMYLKCRSGNAENSKSWCQEFNKIVATRSHDELLQLKCLLKHTDECPTLPGIMNNISYGMLTTASLLITFFFYKYILLQHHHLPTEEEQIIEKDINEDNNNNKDKEGRILVIKTCNILMLKWNVEH</sequence>
<reference evidence="2" key="1">
    <citation type="submission" date="2016-06" db="EMBL/GenBank/DDBJ databases">
        <title>First high quality genome sequence of Plasmodium coatneyi using continuous long reads from single molecule, real-time sequencing.</title>
        <authorList>
            <person name="Chien J.-T."/>
            <person name="Pakala S.B."/>
            <person name="Geraldo J.A."/>
            <person name="Lapp S.A."/>
            <person name="Barnwell J.W."/>
            <person name="Kissinger J.C."/>
            <person name="Galinski M.R."/>
            <person name="Humphrey J.C."/>
        </authorList>
    </citation>
    <scope>NUCLEOTIDE SEQUENCE [LARGE SCALE GENOMIC DNA]</scope>
    <source>
        <strain evidence="2">Hackeri</strain>
    </source>
</reference>
<name>A0A1B1DWD8_9APIC</name>
<dbReference type="EMBL" id="CP016244">
    <property type="protein sequence ID" value="ANQ06949.1"/>
    <property type="molecule type" value="Genomic_DNA"/>
</dbReference>
<protein>
    <submittedName>
        <fullName evidence="1">KIR-like protein</fullName>
    </submittedName>
</protein>
<gene>
    <name evidence="1" type="ORF">PCOAH_00012890</name>
</gene>
<dbReference type="VEuPathDB" id="PlasmoDB:PCOAH_00012890"/>
<dbReference type="InterPro" id="IPR008780">
    <property type="entry name" value="Plasmodium_Vir"/>
</dbReference>
<evidence type="ECO:0000313" key="1">
    <source>
        <dbReference type="EMBL" id="ANQ06949.1"/>
    </source>
</evidence>
<dbReference type="KEGG" id="pcot:PCOAH_00012890"/>
<proteinExistence type="predicted"/>
<accession>A0A1B1DWD8</accession>
<dbReference type="Proteomes" id="UP000092716">
    <property type="component" value="Chromosome 6"/>
</dbReference>